<evidence type="ECO:0000313" key="2">
    <source>
        <dbReference type="EMBL" id="KAK6539884.1"/>
    </source>
</evidence>
<keyword evidence="3" id="KW-1185">Reference proteome</keyword>
<comment type="caution">
    <text evidence="2">The sequence shown here is derived from an EMBL/GenBank/DDBJ whole genome shotgun (WGS) entry which is preliminary data.</text>
</comment>
<protein>
    <submittedName>
        <fullName evidence="2">Uncharacterized protein</fullName>
    </submittedName>
</protein>
<feature type="compositionally biased region" description="Basic and acidic residues" evidence="1">
    <location>
        <begin position="31"/>
        <end position="54"/>
    </location>
</feature>
<feature type="region of interest" description="Disordered" evidence="1">
    <location>
        <begin position="1"/>
        <end position="54"/>
    </location>
</feature>
<dbReference type="AlphaFoldDB" id="A0AAV9XDK9"/>
<sequence length="54" mass="6102">MKQQSARFLGVENNKANPVQVEARHAGASAERLRQAGAERAEQSRAERNRKRIE</sequence>
<dbReference type="Proteomes" id="UP001365542">
    <property type="component" value="Unassembled WGS sequence"/>
</dbReference>
<evidence type="ECO:0000256" key="1">
    <source>
        <dbReference type="SAM" id="MobiDB-lite"/>
    </source>
</evidence>
<name>A0AAV9XDK9_9PEZI</name>
<accession>A0AAV9XDK9</accession>
<proteinExistence type="predicted"/>
<dbReference type="EMBL" id="JAVHJO010000005">
    <property type="protein sequence ID" value="KAK6539884.1"/>
    <property type="molecule type" value="Genomic_DNA"/>
</dbReference>
<reference evidence="2 3" key="1">
    <citation type="submission" date="2019-10" db="EMBL/GenBank/DDBJ databases">
        <authorList>
            <person name="Palmer J.M."/>
        </authorList>
    </citation>
    <scope>NUCLEOTIDE SEQUENCE [LARGE SCALE GENOMIC DNA]</scope>
    <source>
        <strain evidence="2 3">TWF694</strain>
    </source>
</reference>
<gene>
    <name evidence="2" type="ORF">TWF694_008721</name>
</gene>
<organism evidence="2 3">
    <name type="scientific">Orbilia ellipsospora</name>
    <dbReference type="NCBI Taxonomy" id="2528407"/>
    <lineage>
        <taxon>Eukaryota</taxon>
        <taxon>Fungi</taxon>
        <taxon>Dikarya</taxon>
        <taxon>Ascomycota</taxon>
        <taxon>Pezizomycotina</taxon>
        <taxon>Orbiliomycetes</taxon>
        <taxon>Orbiliales</taxon>
        <taxon>Orbiliaceae</taxon>
        <taxon>Orbilia</taxon>
    </lineage>
</organism>
<evidence type="ECO:0000313" key="3">
    <source>
        <dbReference type="Proteomes" id="UP001365542"/>
    </source>
</evidence>